<dbReference type="PROSITE" id="PS51318">
    <property type="entry name" value="TAT"/>
    <property type="match status" value="1"/>
</dbReference>
<gene>
    <name evidence="2" type="ORF">SCOCK_220064</name>
</gene>
<dbReference type="AlphaFoldDB" id="A0A9W4GSN4"/>
<dbReference type="RefSeq" id="WP_251489744.1">
    <property type="nucleotide sequence ID" value="NZ_CAJSLV010000051.1"/>
</dbReference>
<dbReference type="Proteomes" id="UP001152519">
    <property type="component" value="Unassembled WGS sequence"/>
</dbReference>
<evidence type="ECO:0000256" key="1">
    <source>
        <dbReference type="SAM" id="SignalP"/>
    </source>
</evidence>
<dbReference type="EMBL" id="CAJSLV010000051">
    <property type="protein sequence ID" value="CAG6393810.1"/>
    <property type="molecule type" value="Genomic_DNA"/>
</dbReference>
<organism evidence="2 3">
    <name type="scientific">Actinacidiphila cocklensis</name>
    <dbReference type="NCBI Taxonomy" id="887465"/>
    <lineage>
        <taxon>Bacteria</taxon>
        <taxon>Bacillati</taxon>
        <taxon>Actinomycetota</taxon>
        <taxon>Actinomycetes</taxon>
        <taxon>Kitasatosporales</taxon>
        <taxon>Streptomycetaceae</taxon>
        <taxon>Actinacidiphila</taxon>
    </lineage>
</organism>
<feature type="signal peptide" evidence="1">
    <location>
        <begin position="1"/>
        <end position="35"/>
    </location>
</feature>
<protein>
    <submittedName>
        <fullName evidence="2">Uncharacterized protein</fullName>
    </submittedName>
</protein>
<proteinExistence type="predicted"/>
<feature type="chain" id="PRO_5040795530" evidence="1">
    <location>
        <begin position="36"/>
        <end position="74"/>
    </location>
</feature>
<evidence type="ECO:0000313" key="2">
    <source>
        <dbReference type="EMBL" id="CAG6393810.1"/>
    </source>
</evidence>
<keyword evidence="3" id="KW-1185">Reference proteome</keyword>
<sequence>MSESKRDLARTVALAAAAVAAATVVAAGTAGTASAAEPSASGAKATSTSHSALGAALVRSATAHTVSPNMNHNK</sequence>
<keyword evidence="1" id="KW-0732">Signal</keyword>
<comment type="caution">
    <text evidence="2">The sequence shown here is derived from an EMBL/GenBank/DDBJ whole genome shotgun (WGS) entry which is preliminary data.</text>
</comment>
<name>A0A9W4GSN4_9ACTN</name>
<evidence type="ECO:0000313" key="3">
    <source>
        <dbReference type="Proteomes" id="UP001152519"/>
    </source>
</evidence>
<dbReference type="InterPro" id="IPR006311">
    <property type="entry name" value="TAT_signal"/>
</dbReference>
<accession>A0A9W4GSN4</accession>
<reference evidence="2" key="1">
    <citation type="submission" date="2021-05" db="EMBL/GenBank/DDBJ databases">
        <authorList>
            <person name="Arsene-Ploetze F."/>
        </authorList>
    </citation>
    <scope>NUCLEOTIDE SEQUENCE</scope>
    <source>
        <strain evidence="2">DSM 42138</strain>
    </source>
</reference>